<keyword evidence="1" id="KW-0812">Transmembrane</keyword>
<keyword evidence="3" id="KW-1185">Reference proteome</keyword>
<dbReference type="AlphaFoldDB" id="A0A244CLB4"/>
<feature type="transmembrane region" description="Helical" evidence="1">
    <location>
        <begin position="12"/>
        <end position="39"/>
    </location>
</feature>
<comment type="caution">
    <text evidence="2">The sequence shown here is derived from an EMBL/GenBank/DDBJ whole genome shotgun (WGS) entry which is preliminary data.</text>
</comment>
<gene>
    <name evidence="2" type="ORF">B1199_17070</name>
</gene>
<dbReference type="OrthoDB" id="9943203at2"/>
<keyword evidence="1" id="KW-0472">Membrane</keyword>
<evidence type="ECO:0000313" key="2">
    <source>
        <dbReference type="EMBL" id="OUL56384.1"/>
    </source>
</evidence>
<evidence type="ECO:0000313" key="3">
    <source>
        <dbReference type="Proteomes" id="UP000194841"/>
    </source>
</evidence>
<keyword evidence="1" id="KW-1133">Transmembrane helix</keyword>
<protein>
    <recommendedName>
        <fullName evidence="4">Phage shock protein G</fullName>
    </recommendedName>
</protein>
<name>A0A244CLB4_PSEDV</name>
<dbReference type="RefSeq" id="WP_086745358.1">
    <property type="nucleotide sequence ID" value="NZ_MWPV01000006.1"/>
</dbReference>
<organism evidence="2 3">
    <name type="scientific">Pseudoalteromonas ulvae</name>
    <dbReference type="NCBI Taxonomy" id="107327"/>
    <lineage>
        <taxon>Bacteria</taxon>
        <taxon>Pseudomonadati</taxon>
        <taxon>Pseudomonadota</taxon>
        <taxon>Gammaproteobacteria</taxon>
        <taxon>Alteromonadales</taxon>
        <taxon>Pseudoalteromonadaceae</taxon>
        <taxon>Pseudoalteromonas</taxon>
    </lineage>
</organism>
<evidence type="ECO:0000256" key="1">
    <source>
        <dbReference type="SAM" id="Phobius"/>
    </source>
</evidence>
<sequence>MLLIINERKIENPIAIALMVLVALSLVGAVIALVLFVLLPLIGVLITGLIAMLFVVITPIILWFVLPVLFLSLINKVFGPFIK</sequence>
<reference evidence="2 3" key="1">
    <citation type="submission" date="2017-02" db="EMBL/GenBank/DDBJ databases">
        <title>Pseudoalteromonas ulvae TC14 Genome.</title>
        <authorList>
            <person name="Molmeret M."/>
        </authorList>
    </citation>
    <scope>NUCLEOTIDE SEQUENCE [LARGE SCALE GENOMIC DNA]</scope>
    <source>
        <strain evidence="2">TC14</strain>
    </source>
</reference>
<accession>A0A244CLB4</accession>
<dbReference type="Proteomes" id="UP000194841">
    <property type="component" value="Unassembled WGS sequence"/>
</dbReference>
<evidence type="ECO:0008006" key="4">
    <source>
        <dbReference type="Google" id="ProtNLM"/>
    </source>
</evidence>
<feature type="transmembrane region" description="Helical" evidence="1">
    <location>
        <begin position="45"/>
        <end position="74"/>
    </location>
</feature>
<proteinExistence type="predicted"/>
<dbReference type="EMBL" id="MWPV01000006">
    <property type="protein sequence ID" value="OUL56384.1"/>
    <property type="molecule type" value="Genomic_DNA"/>
</dbReference>